<evidence type="ECO:0008006" key="3">
    <source>
        <dbReference type="Google" id="ProtNLM"/>
    </source>
</evidence>
<dbReference type="Pfam" id="PF12758">
    <property type="entry name" value="DUF3813"/>
    <property type="match status" value="1"/>
</dbReference>
<gene>
    <name evidence="1" type="ORF">BWZ43_09985</name>
</gene>
<organism evidence="1 2">
    <name type="scientific">Heyndrickxia oleronia</name>
    <dbReference type="NCBI Taxonomy" id="38875"/>
    <lineage>
        <taxon>Bacteria</taxon>
        <taxon>Bacillati</taxon>
        <taxon>Bacillota</taxon>
        <taxon>Bacilli</taxon>
        <taxon>Bacillales</taxon>
        <taxon>Bacillaceae</taxon>
        <taxon>Heyndrickxia</taxon>
    </lineage>
</organism>
<evidence type="ECO:0000313" key="2">
    <source>
        <dbReference type="Proteomes" id="UP000189761"/>
    </source>
</evidence>
<dbReference type="RefSeq" id="WP_058004789.1">
    <property type="nucleotide sequence ID" value="NZ_CP065424.1"/>
</dbReference>
<reference evidence="1 2" key="1">
    <citation type="submission" date="2017-01" db="EMBL/GenBank/DDBJ databases">
        <title>Draft genome sequence of Bacillus oleronius.</title>
        <authorList>
            <person name="Allam M."/>
        </authorList>
    </citation>
    <scope>NUCLEOTIDE SEQUENCE [LARGE SCALE GENOMIC DNA]</scope>
    <source>
        <strain evidence="1 2">DSM 9356</strain>
    </source>
</reference>
<dbReference type="AlphaFoldDB" id="A0A8E2IEP1"/>
<accession>A0A8E2IEP1</accession>
<dbReference type="InterPro" id="IPR024217">
    <property type="entry name" value="DUF3813"/>
</dbReference>
<sequence length="62" mass="6978">MANRLFQQARQYVEMAKDASGNGNQQELISKAKNAVSSAYANSTFAEQQQLQELQSEIDRLK</sequence>
<comment type="caution">
    <text evidence="1">The sequence shown here is derived from an EMBL/GenBank/DDBJ whole genome shotgun (WGS) entry which is preliminary data.</text>
</comment>
<evidence type="ECO:0000313" key="1">
    <source>
        <dbReference type="EMBL" id="OOP68521.1"/>
    </source>
</evidence>
<dbReference type="Proteomes" id="UP000189761">
    <property type="component" value="Unassembled WGS sequence"/>
</dbReference>
<dbReference type="EMBL" id="MTLA01000104">
    <property type="protein sequence ID" value="OOP68521.1"/>
    <property type="molecule type" value="Genomic_DNA"/>
</dbReference>
<proteinExistence type="predicted"/>
<name>A0A8E2IEP1_9BACI</name>
<keyword evidence="2" id="KW-1185">Reference proteome</keyword>
<protein>
    <recommendedName>
        <fullName evidence="3">DUF3813 domain-containing protein</fullName>
    </recommendedName>
</protein>